<feature type="region of interest" description="Disordered" evidence="1">
    <location>
        <begin position="74"/>
        <end position="130"/>
    </location>
</feature>
<reference evidence="2 3" key="1">
    <citation type="journal article" date="2015" name="PLoS ONE">
        <title>Lysis to Kill: Evaluation of the Lytic Abilities, and Genomics of Nine Bacteriophages Infective for Gordonia spp. and Their Potential Use in Activated Sludge Foam Biocontrol.</title>
        <authorList>
            <person name="Dyson Z.A."/>
            <person name="Tucci J."/>
            <person name="Seviour R.J."/>
            <person name="Petrovski S."/>
        </authorList>
    </citation>
    <scope>NUCLEOTIDE SEQUENCE [LARGE SCALE GENOMIC DNA]</scope>
</reference>
<keyword evidence="3" id="KW-1185">Reference proteome</keyword>
<gene>
    <name evidence="2" type="ORF">GMA2_16</name>
</gene>
<feature type="compositionally biased region" description="Acidic residues" evidence="1">
    <location>
        <begin position="101"/>
        <end position="111"/>
    </location>
</feature>
<dbReference type="EMBL" id="KR063281">
    <property type="protein sequence ID" value="AKJ72554.1"/>
    <property type="molecule type" value="Genomic_DNA"/>
</dbReference>
<feature type="compositionally biased region" description="Basic and acidic residues" evidence="1">
    <location>
        <begin position="74"/>
        <end position="100"/>
    </location>
</feature>
<feature type="compositionally biased region" description="Basic and acidic residues" evidence="1">
    <location>
        <begin position="112"/>
        <end position="121"/>
    </location>
</feature>
<protein>
    <submittedName>
        <fullName evidence="2">Putative structural protein</fullName>
    </submittedName>
</protein>
<dbReference type="Proteomes" id="UP000221359">
    <property type="component" value="Segment"/>
</dbReference>
<sequence>MSKFIERIEAINERLDDLMSLDAGNREELRADITAVYEEADADAPEVDEMIVAMRALNNFETMLETFERNAKKIESEETAKKEADAKAAEEVDKTDKVEAEAETETETETAEADKAEKTEAVAEVTTDDATADVEATQESEMAMAASAADVPEEHRPVARPAVTTRATVGTDINISGLTAGADFSNLGQVNDAFVKKIEQVRTGSGGDGEKRSVATLIASIGEERQLTRGDAFGNQAKIDAAVAPQALVASGGYCAPLPVNYDIFGVGSAARPVRDALPTFGATRGGIRYIAPPVLGAYNDAISLWTAANDANPTNPTKKPTLKVGCAEELTATADAVTLSLEFGNLMTRAFPELVQRHNQLSLIQHARFAERTLLNKISAASTKVTTSWNQGAARDLLLAITRASAAYRNRHRIPRPVQLRALAPEWARDLVREDIASNLQIENLAVTDTTIDAWFAARGLRISWHMDDTFTSQSNNAALNDLPSSIKFWIFAEGTFIFLDGGTLDLGVVRDSDLVGTNDYMTFVETFEGIAKVGIESLEVTATTGISPATGS</sequence>
<accession>A0A0K0N6K1</accession>
<dbReference type="InterPro" id="IPR047790">
    <property type="entry name" value="MCP_Sipho"/>
</dbReference>
<name>A0A0K0N6K1_9CAUD</name>
<dbReference type="NCBIfam" id="NF033847">
    <property type="entry name" value="MCP_Sipho"/>
    <property type="match status" value="1"/>
</dbReference>
<evidence type="ECO:0000256" key="1">
    <source>
        <dbReference type="SAM" id="MobiDB-lite"/>
    </source>
</evidence>
<organism evidence="2 3">
    <name type="scientific">Gordonia phage GMA2</name>
    <dbReference type="NCBI Taxonomy" id="1647283"/>
    <lineage>
        <taxon>Viruses</taxon>
        <taxon>Duplodnaviria</taxon>
        <taxon>Heunggongvirae</taxon>
        <taxon>Uroviricota</taxon>
        <taxon>Caudoviricetes</taxon>
        <taxon>Gimaduovirus</taxon>
        <taxon>Gimaduovirus GMA2</taxon>
    </lineage>
</organism>
<evidence type="ECO:0000313" key="3">
    <source>
        <dbReference type="Proteomes" id="UP000221359"/>
    </source>
</evidence>
<evidence type="ECO:0000313" key="2">
    <source>
        <dbReference type="EMBL" id="AKJ72554.1"/>
    </source>
</evidence>
<proteinExistence type="predicted"/>